<dbReference type="InterPro" id="IPR007123">
    <property type="entry name" value="Gelsolin-like_dom"/>
</dbReference>
<protein>
    <recommendedName>
        <fullName evidence="1">Gelsolin-like domain-containing protein</fullName>
    </recommendedName>
</protein>
<feature type="domain" description="Gelsolin-like" evidence="1">
    <location>
        <begin position="29"/>
        <end position="60"/>
    </location>
</feature>
<keyword evidence="3" id="KW-1185">Reference proteome</keyword>
<organism evidence="2 3">
    <name type="scientific">Cirrhinus mrigala</name>
    <name type="common">Mrigala</name>
    <dbReference type="NCBI Taxonomy" id="683832"/>
    <lineage>
        <taxon>Eukaryota</taxon>
        <taxon>Metazoa</taxon>
        <taxon>Chordata</taxon>
        <taxon>Craniata</taxon>
        <taxon>Vertebrata</taxon>
        <taxon>Euteleostomi</taxon>
        <taxon>Actinopterygii</taxon>
        <taxon>Neopterygii</taxon>
        <taxon>Teleostei</taxon>
        <taxon>Ostariophysi</taxon>
        <taxon>Cypriniformes</taxon>
        <taxon>Cyprinidae</taxon>
        <taxon>Labeoninae</taxon>
        <taxon>Labeonini</taxon>
        <taxon>Cirrhinus</taxon>
    </lineage>
</organism>
<dbReference type="Gene3D" id="3.40.20.10">
    <property type="entry name" value="Severin"/>
    <property type="match status" value="1"/>
</dbReference>
<accession>A0ABD0Q504</accession>
<dbReference type="Pfam" id="PF00626">
    <property type="entry name" value="Gelsolin"/>
    <property type="match status" value="1"/>
</dbReference>
<evidence type="ECO:0000313" key="3">
    <source>
        <dbReference type="Proteomes" id="UP001529510"/>
    </source>
</evidence>
<sequence>GGTSRKSAPEPEPPVRLFQICGSHPTNSKAIEVPALVASLNSNDVFLLKSQNGIYLWYGK</sequence>
<dbReference type="SUPFAM" id="SSF55753">
    <property type="entry name" value="Actin depolymerizing proteins"/>
    <property type="match status" value="1"/>
</dbReference>
<reference evidence="2 3" key="1">
    <citation type="submission" date="2024-05" db="EMBL/GenBank/DDBJ databases">
        <title>Genome sequencing and assembly of Indian major carp, Cirrhinus mrigala (Hamilton, 1822).</title>
        <authorList>
            <person name="Mohindra V."/>
            <person name="Chowdhury L.M."/>
            <person name="Lal K."/>
            <person name="Jena J.K."/>
        </authorList>
    </citation>
    <scope>NUCLEOTIDE SEQUENCE [LARGE SCALE GENOMIC DNA]</scope>
    <source>
        <strain evidence="2">CM1030</strain>
        <tissue evidence="2">Blood</tissue>
    </source>
</reference>
<name>A0ABD0Q504_CIRMR</name>
<evidence type="ECO:0000259" key="1">
    <source>
        <dbReference type="Pfam" id="PF00626"/>
    </source>
</evidence>
<dbReference type="AlphaFoldDB" id="A0ABD0Q504"/>
<dbReference type="Proteomes" id="UP001529510">
    <property type="component" value="Unassembled WGS sequence"/>
</dbReference>
<proteinExistence type="predicted"/>
<dbReference type="EMBL" id="JAMKFB020000011">
    <property type="protein sequence ID" value="KAL0181254.1"/>
    <property type="molecule type" value="Genomic_DNA"/>
</dbReference>
<evidence type="ECO:0000313" key="2">
    <source>
        <dbReference type="EMBL" id="KAL0181254.1"/>
    </source>
</evidence>
<gene>
    <name evidence="2" type="ORF">M9458_023660</name>
</gene>
<comment type="caution">
    <text evidence="2">The sequence shown here is derived from an EMBL/GenBank/DDBJ whole genome shotgun (WGS) entry which is preliminary data.</text>
</comment>
<feature type="non-terminal residue" evidence="2">
    <location>
        <position position="60"/>
    </location>
</feature>
<dbReference type="InterPro" id="IPR029006">
    <property type="entry name" value="ADF-H/Gelsolin-like_dom_sf"/>
</dbReference>
<feature type="non-terminal residue" evidence="2">
    <location>
        <position position="1"/>
    </location>
</feature>